<dbReference type="PATRIC" id="fig|1123269.5.peg.2446"/>
<evidence type="ECO:0000259" key="9">
    <source>
        <dbReference type="PROSITE" id="PS50929"/>
    </source>
</evidence>
<feature type="transmembrane region" description="Helical" evidence="7">
    <location>
        <begin position="84"/>
        <end position="105"/>
    </location>
</feature>
<dbReference type="Proteomes" id="UP000018851">
    <property type="component" value="Chromosome"/>
</dbReference>
<dbReference type="InterPro" id="IPR017871">
    <property type="entry name" value="ABC_transporter-like_CS"/>
</dbReference>
<dbReference type="Pfam" id="PF00664">
    <property type="entry name" value="ABC_membrane"/>
    <property type="match status" value="1"/>
</dbReference>
<proteinExistence type="predicted"/>
<evidence type="ECO:0000256" key="1">
    <source>
        <dbReference type="ARBA" id="ARBA00004651"/>
    </source>
</evidence>
<feature type="transmembrane region" description="Helical" evidence="7">
    <location>
        <begin position="163"/>
        <end position="181"/>
    </location>
</feature>
<evidence type="ECO:0000256" key="7">
    <source>
        <dbReference type="SAM" id="Phobius"/>
    </source>
</evidence>
<keyword evidence="6 7" id="KW-0472">Membrane</keyword>
<dbReference type="GO" id="GO:0016887">
    <property type="term" value="F:ATP hydrolysis activity"/>
    <property type="evidence" value="ECO:0007669"/>
    <property type="project" value="InterPro"/>
</dbReference>
<dbReference type="PROSITE" id="PS50929">
    <property type="entry name" value="ABC_TM1F"/>
    <property type="match status" value="1"/>
</dbReference>
<dbReference type="GO" id="GO:0140359">
    <property type="term" value="F:ABC-type transporter activity"/>
    <property type="evidence" value="ECO:0007669"/>
    <property type="project" value="InterPro"/>
</dbReference>
<dbReference type="NCBIfam" id="TIGR02857">
    <property type="entry name" value="CydD"/>
    <property type="match status" value="1"/>
</dbReference>
<keyword evidence="3" id="KW-0547">Nucleotide-binding</keyword>
<keyword evidence="4" id="KW-0067">ATP-binding</keyword>
<dbReference type="Gene3D" id="3.40.50.300">
    <property type="entry name" value="P-loop containing nucleotide triphosphate hydrolases"/>
    <property type="match status" value="1"/>
</dbReference>
<dbReference type="CDD" id="cd18584">
    <property type="entry name" value="ABC_6TM_AarD_CydD"/>
    <property type="match status" value="1"/>
</dbReference>
<evidence type="ECO:0000313" key="11">
    <source>
        <dbReference type="Proteomes" id="UP000018851"/>
    </source>
</evidence>
<evidence type="ECO:0008006" key="12">
    <source>
        <dbReference type="Google" id="ProtNLM"/>
    </source>
</evidence>
<dbReference type="SUPFAM" id="SSF52540">
    <property type="entry name" value="P-loop containing nucleoside triphosphate hydrolases"/>
    <property type="match status" value="1"/>
</dbReference>
<dbReference type="InterPro" id="IPR039421">
    <property type="entry name" value="Type_1_exporter"/>
</dbReference>
<evidence type="ECO:0000259" key="8">
    <source>
        <dbReference type="PROSITE" id="PS50893"/>
    </source>
</evidence>
<dbReference type="PANTHER" id="PTHR24221">
    <property type="entry name" value="ATP-BINDING CASSETTE SUB-FAMILY B"/>
    <property type="match status" value="1"/>
</dbReference>
<dbReference type="InterPro" id="IPR003439">
    <property type="entry name" value="ABC_transporter-like_ATP-bd"/>
</dbReference>
<feature type="transmembrane region" description="Helical" evidence="7">
    <location>
        <begin position="187"/>
        <end position="205"/>
    </location>
</feature>
<dbReference type="SMART" id="SM00382">
    <property type="entry name" value="AAA"/>
    <property type="match status" value="1"/>
</dbReference>
<evidence type="ECO:0000256" key="6">
    <source>
        <dbReference type="ARBA" id="ARBA00023136"/>
    </source>
</evidence>
<dbReference type="InterPro" id="IPR011527">
    <property type="entry name" value="ABC1_TM_dom"/>
</dbReference>
<organism evidence="10 11">
    <name type="scientific">Sphingomonas sanxanigenens DSM 19645 = NX02</name>
    <dbReference type="NCBI Taxonomy" id="1123269"/>
    <lineage>
        <taxon>Bacteria</taxon>
        <taxon>Pseudomonadati</taxon>
        <taxon>Pseudomonadota</taxon>
        <taxon>Alphaproteobacteria</taxon>
        <taxon>Sphingomonadales</taxon>
        <taxon>Sphingomonadaceae</taxon>
        <taxon>Sphingomonas</taxon>
    </lineage>
</organism>
<dbReference type="STRING" id="1123269.NX02_12600"/>
<accession>W0AD42</accession>
<dbReference type="EMBL" id="CP006644">
    <property type="protein sequence ID" value="AHE54218.1"/>
    <property type="molecule type" value="Genomic_DNA"/>
</dbReference>
<dbReference type="Pfam" id="PF00005">
    <property type="entry name" value="ABC_tran"/>
    <property type="match status" value="1"/>
</dbReference>
<evidence type="ECO:0000256" key="5">
    <source>
        <dbReference type="ARBA" id="ARBA00022989"/>
    </source>
</evidence>
<sequence>MIAVKAPAFGSGERWRMEMKAQAGADARAIRLQRAAWLRGASRQGSVQPVAALLLDTVAAIGFAGGIAGAVASIDRGLVAVLPWLLLIAVSALLRGLFAMAAVRIGARGGERAKQVVRATVIDGAIRRAPGSALTTGMLASAVVDEVDALDGYVARFVPARTAAALAPLIVLAAMACASWFAALILAATLLPFIVALALAGGAAADESRRQFVALARLSSRFADRIRALPVVLAFRAEAREAEGMGQAADDLAQRTMRVLRVAFLSSGALEFFAALSVALVAVYCGFTLLGLLPFPAPETLSLAEAFFVLALAPEFYAPMRRLAAAYHDRQAAETAADRLMALPAPAAPAATTLPAAHDLVFRNVTIRYPDSDSAAVDNLSCSFAEGETIALLGPSGSGKTSLLHLLLGLAPLSEGEVEVGGVPLAAVGSVAPLAGWAGQHPLIIPGTIRDNLLLGHRDASQDALWQAVTAAGLEPMLARRAYGLASLLDARGGGLSGGERRRIALARALLKPAPLLLLDEPTAHLDAEAEAAMIATIARSCRTRTTVMATHSERLAAIADRVVRLGEDR</sequence>
<feature type="transmembrane region" description="Helical" evidence="7">
    <location>
        <begin position="50"/>
        <end position="72"/>
    </location>
</feature>
<dbReference type="SUPFAM" id="SSF90123">
    <property type="entry name" value="ABC transporter transmembrane region"/>
    <property type="match status" value="1"/>
</dbReference>
<dbReference type="Gene3D" id="1.20.1560.10">
    <property type="entry name" value="ABC transporter type 1, transmembrane domain"/>
    <property type="match status" value="1"/>
</dbReference>
<dbReference type="InterPro" id="IPR027417">
    <property type="entry name" value="P-loop_NTPase"/>
</dbReference>
<dbReference type="KEGG" id="ssan:NX02_12600"/>
<keyword evidence="11" id="KW-1185">Reference proteome</keyword>
<dbReference type="GO" id="GO:0005886">
    <property type="term" value="C:plasma membrane"/>
    <property type="evidence" value="ECO:0007669"/>
    <property type="project" value="UniProtKB-SubCell"/>
</dbReference>
<name>W0AD42_9SPHN</name>
<dbReference type="PROSITE" id="PS00211">
    <property type="entry name" value="ABC_TRANSPORTER_1"/>
    <property type="match status" value="1"/>
</dbReference>
<keyword evidence="5 7" id="KW-1133">Transmembrane helix</keyword>
<dbReference type="PANTHER" id="PTHR24221:SF654">
    <property type="entry name" value="ATP-BINDING CASSETTE SUB-FAMILY B MEMBER 6"/>
    <property type="match status" value="1"/>
</dbReference>
<dbReference type="GO" id="GO:0042883">
    <property type="term" value="P:cysteine transport"/>
    <property type="evidence" value="ECO:0007669"/>
    <property type="project" value="InterPro"/>
</dbReference>
<feature type="transmembrane region" description="Helical" evidence="7">
    <location>
        <begin position="262"/>
        <end position="295"/>
    </location>
</feature>
<comment type="subcellular location">
    <subcellularLocation>
        <location evidence="1">Cell membrane</location>
        <topology evidence="1">Multi-pass membrane protein</topology>
    </subcellularLocation>
</comment>
<dbReference type="PROSITE" id="PS50893">
    <property type="entry name" value="ABC_TRANSPORTER_2"/>
    <property type="match status" value="1"/>
</dbReference>
<dbReference type="AlphaFoldDB" id="W0AD42"/>
<dbReference type="InterPro" id="IPR014216">
    <property type="entry name" value="ABC_transptr_CydD"/>
</dbReference>
<dbReference type="InterPro" id="IPR003593">
    <property type="entry name" value="AAA+_ATPase"/>
</dbReference>
<reference evidence="10 11" key="1">
    <citation type="submission" date="2013-07" db="EMBL/GenBank/DDBJ databases">
        <title>Completed genome of Sphingomonas sanxanigenens NX02.</title>
        <authorList>
            <person name="Ma T."/>
            <person name="Huang H."/>
            <person name="Wu M."/>
            <person name="Li X."/>
            <person name="Li G."/>
        </authorList>
    </citation>
    <scope>NUCLEOTIDE SEQUENCE [LARGE SCALE GENOMIC DNA]</scope>
    <source>
        <strain evidence="10 11">NX02</strain>
    </source>
</reference>
<evidence type="ECO:0000313" key="10">
    <source>
        <dbReference type="EMBL" id="AHE54218.1"/>
    </source>
</evidence>
<evidence type="ECO:0000256" key="4">
    <source>
        <dbReference type="ARBA" id="ARBA00022840"/>
    </source>
</evidence>
<dbReference type="InterPro" id="IPR036640">
    <property type="entry name" value="ABC1_TM_sf"/>
</dbReference>
<feature type="domain" description="ABC transmembrane type-1" evidence="9">
    <location>
        <begin position="50"/>
        <end position="332"/>
    </location>
</feature>
<dbReference type="GO" id="GO:0005524">
    <property type="term" value="F:ATP binding"/>
    <property type="evidence" value="ECO:0007669"/>
    <property type="project" value="UniProtKB-KW"/>
</dbReference>
<evidence type="ECO:0000256" key="2">
    <source>
        <dbReference type="ARBA" id="ARBA00022692"/>
    </source>
</evidence>
<dbReference type="eggNOG" id="COG4988">
    <property type="taxonomic scope" value="Bacteria"/>
</dbReference>
<feature type="domain" description="ABC transporter" evidence="8">
    <location>
        <begin position="360"/>
        <end position="570"/>
    </location>
</feature>
<protein>
    <recommendedName>
        <fullName evidence="12">ABC transporter ATP-binding protein</fullName>
    </recommendedName>
</protein>
<gene>
    <name evidence="10" type="ORF">NX02_12600</name>
</gene>
<evidence type="ECO:0000256" key="3">
    <source>
        <dbReference type="ARBA" id="ARBA00022741"/>
    </source>
</evidence>
<keyword evidence="2 7" id="KW-0812">Transmembrane</keyword>
<dbReference type="HOGENOM" id="CLU_000604_84_9_5"/>